<accession>A0A0L0TCP6</accession>
<keyword evidence="5" id="KW-0808">Transferase</keyword>
<feature type="active site" description="Glycyl thioester intermediate" evidence="7">
    <location>
        <position position="818"/>
    </location>
</feature>
<evidence type="ECO:0000256" key="6">
    <source>
        <dbReference type="ARBA" id="ARBA00022786"/>
    </source>
</evidence>
<dbReference type="STRING" id="578462.A0A0L0TCP6"/>
<keyword evidence="6 7" id="KW-0833">Ubl conjugation pathway</keyword>
<proteinExistence type="predicted"/>
<dbReference type="Pfam" id="PF16558">
    <property type="entry name" value="AZUL"/>
    <property type="match status" value="1"/>
</dbReference>
<dbReference type="PANTHER" id="PTHR45700">
    <property type="entry name" value="UBIQUITIN-PROTEIN LIGASE E3C"/>
    <property type="match status" value="1"/>
</dbReference>
<dbReference type="InterPro" id="IPR042556">
    <property type="entry name" value="AZUL_sf"/>
</dbReference>
<dbReference type="SMART" id="SM00119">
    <property type="entry name" value="HECTc"/>
    <property type="match status" value="1"/>
</dbReference>
<name>A0A0L0TCP6_ALLM3</name>
<evidence type="ECO:0000256" key="1">
    <source>
        <dbReference type="ARBA" id="ARBA00000885"/>
    </source>
</evidence>
<evidence type="ECO:0000256" key="4">
    <source>
        <dbReference type="ARBA" id="ARBA00022490"/>
    </source>
</evidence>
<dbReference type="OrthoDB" id="8068875at2759"/>
<dbReference type="eggNOG" id="KOG0941">
    <property type="taxonomic scope" value="Eukaryota"/>
</dbReference>
<dbReference type="Gene3D" id="6.10.130.10">
    <property type="entry name" value="Ubiquitin-protein ligase E3A, N-terminal zinc-binding domain (AZUL)"/>
    <property type="match status" value="1"/>
</dbReference>
<reference evidence="11" key="2">
    <citation type="submission" date="2009-11" db="EMBL/GenBank/DDBJ databases">
        <title>The Genome Sequence of Allomyces macrogynus strain ATCC 38327.</title>
        <authorList>
            <consortium name="The Broad Institute Genome Sequencing Platform"/>
            <person name="Russ C."/>
            <person name="Cuomo C."/>
            <person name="Shea T."/>
            <person name="Young S.K."/>
            <person name="Zeng Q."/>
            <person name="Koehrsen M."/>
            <person name="Haas B."/>
            <person name="Borodovsky M."/>
            <person name="Guigo R."/>
            <person name="Alvarado L."/>
            <person name="Berlin A."/>
            <person name="Borenstein D."/>
            <person name="Chen Z."/>
            <person name="Engels R."/>
            <person name="Freedman E."/>
            <person name="Gellesch M."/>
            <person name="Goldberg J."/>
            <person name="Griggs A."/>
            <person name="Gujja S."/>
            <person name="Heiman D."/>
            <person name="Hepburn T."/>
            <person name="Howarth C."/>
            <person name="Jen D."/>
            <person name="Larson L."/>
            <person name="Lewis B."/>
            <person name="Mehta T."/>
            <person name="Park D."/>
            <person name="Pearson M."/>
            <person name="Roberts A."/>
            <person name="Saif S."/>
            <person name="Shenoy N."/>
            <person name="Sisk P."/>
            <person name="Stolte C."/>
            <person name="Sykes S."/>
            <person name="Walk T."/>
            <person name="White J."/>
            <person name="Yandava C."/>
            <person name="Burger G."/>
            <person name="Gray M.W."/>
            <person name="Holland P.W.H."/>
            <person name="King N."/>
            <person name="Lang F.B.F."/>
            <person name="Roger A.J."/>
            <person name="Ruiz-Trillo I."/>
            <person name="Lander E."/>
            <person name="Nusbaum C."/>
        </authorList>
    </citation>
    <scope>NUCLEOTIDE SEQUENCE [LARGE SCALE GENOMIC DNA]</scope>
    <source>
        <strain evidence="11">ATCC 38327</strain>
    </source>
</reference>
<keyword evidence="11" id="KW-1185">Reference proteome</keyword>
<dbReference type="OMA" id="RSICESF"/>
<dbReference type="Pfam" id="PF00632">
    <property type="entry name" value="HECT"/>
    <property type="match status" value="1"/>
</dbReference>
<evidence type="ECO:0000256" key="8">
    <source>
        <dbReference type="SAM" id="MobiDB-lite"/>
    </source>
</evidence>
<dbReference type="PANTHER" id="PTHR45700:SF8">
    <property type="entry name" value="HECT-TYPE E3 UBIQUITIN TRANSFERASE"/>
    <property type="match status" value="1"/>
</dbReference>
<dbReference type="InterPro" id="IPR000569">
    <property type="entry name" value="HECT_dom"/>
</dbReference>
<dbReference type="Gene3D" id="3.30.2160.10">
    <property type="entry name" value="Hect, E3 ligase catalytic domain"/>
    <property type="match status" value="1"/>
</dbReference>
<dbReference type="GO" id="GO:0061630">
    <property type="term" value="F:ubiquitin protein ligase activity"/>
    <property type="evidence" value="ECO:0007669"/>
    <property type="project" value="UniProtKB-EC"/>
</dbReference>
<sequence length="850" mass="93053">MHVPSAALAPPSSDDATPSTPSPTAPVRPRQRTTSGLQAVLSDPNLAHSLQSVQSPHTDVAAQTARARFEHAVRRYYYQLTVGCADTHCTNKLCRANPACQASAARCRGRSRRPARRAPGGHFFCPRCPDDPDVAIPGPAEALQNAHVHPSLASVTESASESGGDESTATMAAAPQPAVVLKYITKDLWDQSVARLAAAPALTLTDEAGTEEVAAPAPTAEDGGMTEEAHKFLLDSIKHVFSTSSALNHSFKVPSSITENVHPSRLDLPSIRETYAAILAREPRARYRRCLTDAIELLLAHLDLNLGSAVESKSKLAQFLILLENPLLDDTAFHESLFRPLLQLITRLSPRAKAVLVQWWAAFPEPQFRALVERLQGYLSAHYHAGPTRPDDAVVAVVRVLGLCYSANEVGNVVPYAAFYNATLCAQMNFKDEYRAWRKLLDKSSRAPGLAALSSPIATAATATATASSSTPDQFSYFSYPFLLDPVAKARIMHIDAMVQMAQEYEDACVSQALVVHTQKMLLADAARTAQLRGRRAAHDDPAACKRSFFQVLLAQLMDPLYGLFTYDESTRYSWLNAASLEPVRQFELVGIVLGLALYNGVIVDVRFPRLLYRRLLGDAPTLDDVKSTWPDLGRGLQQLLDWADGDVEDVFMRSFDVSVAAYGAVRTVELKPGGSNIAVTNANRHEYVALYVDWVCRKSVESQFRALRRGFLKVCGGYALGLCRPEEVEQLLCGQEVDLDMSALEKGCGYDDGYHAAHPTIRDFWSIVHAMDLPHKKMLLEFVTASDRVPLKGLGSLTFVVQRNGPDCDRLPTALTCFGRLLLPEYAGKEKLKRFLVTAIENAKGFGLV</sequence>
<dbReference type="InterPro" id="IPR032353">
    <property type="entry name" value="AZUL"/>
</dbReference>
<dbReference type="InterPro" id="IPR035983">
    <property type="entry name" value="Hect_E3_ubiquitin_ligase"/>
</dbReference>
<evidence type="ECO:0000259" key="9">
    <source>
        <dbReference type="PROSITE" id="PS50237"/>
    </source>
</evidence>
<dbReference type="PROSITE" id="PS50237">
    <property type="entry name" value="HECT"/>
    <property type="match status" value="1"/>
</dbReference>
<evidence type="ECO:0000256" key="5">
    <source>
        <dbReference type="ARBA" id="ARBA00022679"/>
    </source>
</evidence>
<dbReference type="GO" id="GO:0000209">
    <property type="term" value="P:protein polyubiquitination"/>
    <property type="evidence" value="ECO:0007669"/>
    <property type="project" value="InterPro"/>
</dbReference>
<dbReference type="Proteomes" id="UP000054350">
    <property type="component" value="Unassembled WGS sequence"/>
</dbReference>
<evidence type="ECO:0000313" key="10">
    <source>
        <dbReference type="EMBL" id="KNE72663.1"/>
    </source>
</evidence>
<organism evidence="10 11">
    <name type="scientific">Allomyces macrogynus (strain ATCC 38327)</name>
    <name type="common">Allomyces javanicus var. macrogynus</name>
    <dbReference type="NCBI Taxonomy" id="578462"/>
    <lineage>
        <taxon>Eukaryota</taxon>
        <taxon>Fungi</taxon>
        <taxon>Fungi incertae sedis</taxon>
        <taxon>Blastocladiomycota</taxon>
        <taxon>Blastocladiomycetes</taxon>
        <taxon>Blastocladiales</taxon>
        <taxon>Blastocladiaceae</taxon>
        <taxon>Allomyces</taxon>
    </lineage>
</organism>
<dbReference type="FunFam" id="3.30.2410.10:FF:000003">
    <property type="entry name" value="probable E3 ubiquitin-protein ligase HERC4 isoform X1"/>
    <property type="match status" value="1"/>
</dbReference>
<evidence type="ECO:0000256" key="2">
    <source>
        <dbReference type="ARBA" id="ARBA00004496"/>
    </source>
</evidence>
<dbReference type="EMBL" id="GG745382">
    <property type="protein sequence ID" value="KNE72663.1"/>
    <property type="molecule type" value="Genomic_DNA"/>
</dbReference>
<dbReference type="GO" id="GO:0005737">
    <property type="term" value="C:cytoplasm"/>
    <property type="evidence" value="ECO:0007669"/>
    <property type="project" value="UniProtKB-SubCell"/>
</dbReference>
<dbReference type="AlphaFoldDB" id="A0A0L0TCP6"/>
<feature type="region of interest" description="Disordered" evidence="8">
    <location>
        <begin position="1"/>
        <end position="35"/>
    </location>
</feature>
<feature type="compositionally biased region" description="Low complexity" evidence="8">
    <location>
        <begin position="1"/>
        <end position="19"/>
    </location>
</feature>
<comment type="subcellular location">
    <subcellularLocation>
        <location evidence="2">Cytoplasm</location>
    </subcellularLocation>
</comment>
<gene>
    <name evidence="10" type="ORF">AMAG_16422</name>
</gene>
<feature type="compositionally biased region" description="Polar residues" evidence="8">
    <location>
        <begin position="153"/>
        <end position="170"/>
    </location>
</feature>
<evidence type="ECO:0000256" key="7">
    <source>
        <dbReference type="PROSITE-ProRule" id="PRU00104"/>
    </source>
</evidence>
<comment type="catalytic activity">
    <reaction evidence="1">
        <text>S-ubiquitinyl-[E2 ubiquitin-conjugating enzyme]-L-cysteine + [acceptor protein]-L-lysine = [E2 ubiquitin-conjugating enzyme]-L-cysteine + N(6)-ubiquitinyl-[acceptor protein]-L-lysine.</text>
        <dbReference type="EC" id="2.3.2.26"/>
    </reaction>
</comment>
<feature type="domain" description="HECT" evidence="9">
    <location>
        <begin position="541"/>
        <end position="850"/>
    </location>
</feature>
<dbReference type="Gene3D" id="3.90.1750.10">
    <property type="entry name" value="Hect, E3 ligase catalytic domains"/>
    <property type="match status" value="1"/>
</dbReference>
<keyword evidence="4" id="KW-0963">Cytoplasm</keyword>
<reference evidence="10 11" key="1">
    <citation type="submission" date="2009-11" db="EMBL/GenBank/DDBJ databases">
        <title>Annotation of Allomyces macrogynus ATCC 38327.</title>
        <authorList>
            <consortium name="The Broad Institute Genome Sequencing Platform"/>
            <person name="Russ C."/>
            <person name="Cuomo C."/>
            <person name="Burger G."/>
            <person name="Gray M.W."/>
            <person name="Holland P.W.H."/>
            <person name="King N."/>
            <person name="Lang F.B.F."/>
            <person name="Roger A.J."/>
            <person name="Ruiz-Trillo I."/>
            <person name="Young S.K."/>
            <person name="Zeng Q."/>
            <person name="Gargeya S."/>
            <person name="Fitzgerald M."/>
            <person name="Haas B."/>
            <person name="Abouelleil A."/>
            <person name="Alvarado L."/>
            <person name="Arachchi H.M."/>
            <person name="Berlin A."/>
            <person name="Chapman S.B."/>
            <person name="Gearin G."/>
            <person name="Goldberg J."/>
            <person name="Griggs A."/>
            <person name="Gujja S."/>
            <person name="Hansen M."/>
            <person name="Heiman D."/>
            <person name="Howarth C."/>
            <person name="Larimer J."/>
            <person name="Lui A."/>
            <person name="MacDonald P.J.P."/>
            <person name="McCowen C."/>
            <person name="Montmayeur A."/>
            <person name="Murphy C."/>
            <person name="Neiman D."/>
            <person name="Pearson M."/>
            <person name="Priest M."/>
            <person name="Roberts A."/>
            <person name="Saif S."/>
            <person name="Shea T."/>
            <person name="Sisk P."/>
            <person name="Stolte C."/>
            <person name="Sykes S."/>
            <person name="Wortman J."/>
            <person name="Nusbaum C."/>
            <person name="Birren B."/>
        </authorList>
    </citation>
    <scope>NUCLEOTIDE SEQUENCE [LARGE SCALE GENOMIC DNA]</scope>
    <source>
        <strain evidence="10 11">ATCC 38327</strain>
    </source>
</reference>
<feature type="region of interest" description="Disordered" evidence="8">
    <location>
        <begin position="146"/>
        <end position="171"/>
    </location>
</feature>
<dbReference type="SUPFAM" id="SSF56204">
    <property type="entry name" value="Hect, E3 ligase catalytic domain"/>
    <property type="match status" value="1"/>
</dbReference>
<evidence type="ECO:0000256" key="3">
    <source>
        <dbReference type="ARBA" id="ARBA00012485"/>
    </source>
</evidence>
<dbReference type="CDD" id="cd00078">
    <property type="entry name" value="HECTc"/>
    <property type="match status" value="1"/>
</dbReference>
<dbReference type="FunFam" id="3.30.2160.10:FF:000004">
    <property type="entry name" value="probable E3 ubiquitin-protein ligase HERC4 isoform X1"/>
    <property type="match status" value="1"/>
</dbReference>
<protein>
    <recommendedName>
        <fullName evidence="3">HECT-type E3 ubiquitin transferase</fullName>
        <ecNumber evidence="3">2.3.2.26</ecNumber>
    </recommendedName>
</protein>
<dbReference type="VEuPathDB" id="FungiDB:AMAG_16422"/>
<dbReference type="InterPro" id="IPR044611">
    <property type="entry name" value="E3A/B/C-like"/>
</dbReference>
<dbReference type="Gene3D" id="3.30.2410.10">
    <property type="entry name" value="Hect, E3 ligase catalytic domain"/>
    <property type="match status" value="1"/>
</dbReference>
<evidence type="ECO:0000313" key="11">
    <source>
        <dbReference type="Proteomes" id="UP000054350"/>
    </source>
</evidence>
<dbReference type="EC" id="2.3.2.26" evidence="3"/>